<gene>
    <name evidence="2" type="ORF">DVT68_08505</name>
</gene>
<proteinExistence type="predicted"/>
<reference evidence="2 3" key="1">
    <citation type="submission" date="2018-07" db="EMBL/GenBank/DDBJ databases">
        <title>Dyella solisilvae sp. nov., isolated from the pine and broad-leaved mixed forest soil.</title>
        <authorList>
            <person name="Gao Z."/>
            <person name="Qiu L."/>
        </authorList>
    </citation>
    <scope>NUCLEOTIDE SEQUENCE [LARGE SCALE GENOMIC DNA]</scope>
    <source>
        <strain evidence="2 3">DHG54</strain>
    </source>
</reference>
<dbReference type="Proteomes" id="UP000254711">
    <property type="component" value="Unassembled WGS sequence"/>
</dbReference>
<sequence length="101" mass="10469">MRGFLGIALLVVAIGAHASGGTLRVGSQVLVVGDSASRVIELLGKPNYKGHGAGGARKSGKKHRTNAAESSGEQWQYRQGSRTVTVVVMDGRVAAIRDGGR</sequence>
<accession>A0A370K7C7</accession>
<dbReference type="RefSeq" id="WP_114824651.1">
    <property type="nucleotide sequence ID" value="NZ_QQSY01000002.1"/>
</dbReference>
<feature type="region of interest" description="Disordered" evidence="1">
    <location>
        <begin position="49"/>
        <end position="75"/>
    </location>
</feature>
<keyword evidence="3" id="KW-1185">Reference proteome</keyword>
<dbReference type="AlphaFoldDB" id="A0A370K7C7"/>
<dbReference type="EMBL" id="QQSY01000002">
    <property type="protein sequence ID" value="RDI98561.1"/>
    <property type="molecule type" value="Genomic_DNA"/>
</dbReference>
<name>A0A370K7C7_9GAMM</name>
<evidence type="ECO:0000313" key="3">
    <source>
        <dbReference type="Proteomes" id="UP000254711"/>
    </source>
</evidence>
<protein>
    <submittedName>
        <fullName evidence="2">DUF2845 domain-containing protein</fullName>
    </submittedName>
</protein>
<dbReference type="OrthoDB" id="5959004at2"/>
<comment type="caution">
    <text evidence="2">The sequence shown here is derived from an EMBL/GenBank/DDBJ whole genome shotgun (WGS) entry which is preliminary data.</text>
</comment>
<dbReference type="InterPro" id="IPR021268">
    <property type="entry name" value="DUF2845"/>
</dbReference>
<dbReference type="Pfam" id="PF11006">
    <property type="entry name" value="DUF2845"/>
    <property type="match status" value="1"/>
</dbReference>
<organism evidence="2 3">
    <name type="scientific">Dyella solisilvae</name>
    <dbReference type="NCBI Taxonomy" id="1920168"/>
    <lineage>
        <taxon>Bacteria</taxon>
        <taxon>Pseudomonadati</taxon>
        <taxon>Pseudomonadota</taxon>
        <taxon>Gammaproteobacteria</taxon>
        <taxon>Lysobacterales</taxon>
        <taxon>Rhodanobacteraceae</taxon>
        <taxon>Dyella</taxon>
    </lineage>
</organism>
<evidence type="ECO:0000256" key="1">
    <source>
        <dbReference type="SAM" id="MobiDB-lite"/>
    </source>
</evidence>
<evidence type="ECO:0000313" key="2">
    <source>
        <dbReference type="EMBL" id="RDI98561.1"/>
    </source>
</evidence>